<dbReference type="InterPro" id="IPR002421">
    <property type="entry name" value="5-3_exonuclease"/>
</dbReference>
<evidence type="ECO:0000256" key="3">
    <source>
        <dbReference type="ARBA" id="ARBA00023125"/>
    </source>
</evidence>
<dbReference type="GO" id="GO:0008409">
    <property type="term" value="F:5'-3' exonuclease activity"/>
    <property type="evidence" value="ECO:0007669"/>
    <property type="project" value="InterPro"/>
</dbReference>
<dbReference type="InterPro" id="IPR008918">
    <property type="entry name" value="HhH2"/>
</dbReference>
<organism evidence="5">
    <name type="scientific">Candidatus Shikimatogenerans sp. Tder</name>
    <dbReference type="NCBI Taxonomy" id="3158566"/>
    <lineage>
        <taxon>Bacteria</taxon>
        <taxon>Pseudomonadati</taxon>
        <taxon>Bacteroidota</taxon>
        <taxon>Flavobacteriia</taxon>
        <taxon>Flavobacteriales</taxon>
        <taxon>Candidatus Shikimatogenerans</taxon>
    </lineage>
</organism>
<sequence length="257" mass="31913">MLFLEDKRIFLIDILGILYRLYYIYNKYYYIYIKNYLKNIIINYKPNLLIIIFDTNLKYNYKKKKYFFYKNNRRKNIFLKKNIIKIFNFLKKYNIYYIYKKGYEADDIIFIYVKYFKKKKYIIYIISNDKDFYQLLDNNIYICNYNGKIIDKYYVLHIYNIKSIKRILDINILIGDYADNISGISKIGFKKSIYLINKYKNLNNILKLKNINNYLIRNIINNKNKIYINKELLSFNKKINIKINIIKYKFNFYKFIK</sequence>
<dbReference type="PANTHER" id="PTHR42646:SF2">
    <property type="entry name" value="5'-3' EXONUCLEASE FAMILY PROTEIN"/>
    <property type="match status" value="1"/>
</dbReference>
<reference evidence="5" key="1">
    <citation type="submission" date="2024-06" db="EMBL/GenBank/DDBJ databases">
        <title>Diversity, functionality, and evolutionary history of bacterial symbionts in false click beetles (Coleoptera, Throscidae).</title>
        <authorList>
            <person name="Wierz J.C."/>
            <person name="Malm H."/>
            <person name="Kaltenpoth M."/>
            <person name="Engl T."/>
        </authorList>
    </citation>
    <scope>NUCLEOTIDE SEQUENCE</scope>
    <source>
        <strain evidence="5">Tder</strain>
    </source>
</reference>
<evidence type="ECO:0000259" key="4">
    <source>
        <dbReference type="SMART" id="SM00475"/>
    </source>
</evidence>
<dbReference type="GO" id="GO:0033567">
    <property type="term" value="P:DNA replication, Okazaki fragment processing"/>
    <property type="evidence" value="ECO:0007669"/>
    <property type="project" value="InterPro"/>
</dbReference>
<dbReference type="Pfam" id="PF02739">
    <property type="entry name" value="5_3_exonuc_N"/>
    <property type="match status" value="1"/>
</dbReference>
<keyword evidence="1" id="KW-0540">Nuclease</keyword>
<dbReference type="Pfam" id="PF01367">
    <property type="entry name" value="5_3_exonuc"/>
    <property type="match status" value="1"/>
</dbReference>
<dbReference type="SMART" id="SM00475">
    <property type="entry name" value="53EXOc"/>
    <property type="match status" value="1"/>
</dbReference>
<dbReference type="InterPro" id="IPR038969">
    <property type="entry name" value="FEN"/>
</dbReference>
<dbReference type="InterPro" id="IPR020045">
    <property type="entry name" value="DNA_polI_H3TH"/>
</dbReference>
<dbReference type="Gene3D" id="3.40.50.1010">
    <property type="entry name" value="5'-nuclease"/>
    <property type="match status" value="1"/>
</dbReference>
<evidence type="ECO:0000256" key="1">
    <source>
        <dbReference type="ARBA" id="ARBA00022722"/>
    </source>
</evidence>
<dbReference type="SUPFAM" id="SSF88723">
    <property type="entry name" value="PIN domain-like"/>
    <property type="match status" value="1"/>
</dbReference>
<keyword evidence="3" id="KW-0238">DNA-binding</keyword>
<keyword evidence="2" id="KW-0378">Hydrolase</keyword>
<gene>
    <name evidence="5" type="ORF">ABNO82_00715</name>
</gene>
<dbReference type="Gene3D" id="1.10.150.20">
    <property type="entry name" value="5' to 3' exonuclease, C-terminal subdomain"/>
    <property type="match status" value="1"/>
</dbReference>
<evidence type="ECO:0000313" key="5">
    <source>
        <dbReference type="EMBL" id="XBT18468.1"/>
    </source>
</evidence>
<accession>A0AAU7QRB4</accession>
<dbReference type="InterPro" id="IPR029060">
    <property type="entry name" value="PIN-like_dom_sf"/>
</dbReference>
<dbReference type="SUPFAM" id="SSF47807">
    <property type="entry name" value="5' to 3' exonuclease, C-terminal subdomain"/>
    <property type="match status" value="1"/>
</dbReference>
<protein>
    <submittedName>
        <fullName evidence="5">5'-3' exonuclease H3TH domain-containing protein</fullName>
    </submittedName>
</protein>
<dbReference type="EMBL" id="CP157895">
    <property type="protein sequence ID" value="XBT18468.1"/>
    <property type="molecule type" value="Genomic_DNA"/>
</dbReference>
<name>A0AAU7QRB4_9FLAO</name>
<dbReference type="InterPro" id="IPR020046">
    <property type="entry name" value="5-3_exonucl_a-hlix_arch_N"/>
</dbReference>
<dbReference type="SMART" id="SM00279">
    <property type="entry name" value="HhH2"/>
    <property type="match status" value="1"/>
</dbReference>
<dbReference type="GO" id="GO:0003677">
    <property type="term" value="F:DNA binding"/>
    <property type="evidence" value="ECO:0007669"/>
    <property type="project" value="UniProtKB-KW"/>
</dbReference>
<dbReference type="PANTHER" id="PTHR42646">
    <property type="entry name" value="FLAP ENDONUCLEASE XNI"/>
    <property type="match status" value="1"/>
</dbReference>
<evidence type="ECO:0000256" key="2">
    <source>
        <dbReference type="ARBA" id="ARBA00022801"/>
    </source>
</evidence>
<dbReference type="AlphaFoldDB" id="A0AAU7QRB4"/>
<dbReference type="GO" id="GO:0017108">
    <property type="term" value="F:5'-flap endonuclease activity"/>
    <property type="evidence" value="ECO:0007669"/>
    <property type="project" value="InterPro"/>
</dbReference>
<dbReference type="InterPro" id="IPR036279">
    <property type="entry name" value="5-3_exonuclease_C_sf"/>
</dbReference>
<feature type="domain" description="5'-3' exonuclease" evidence="4">
    <location>
        <begin position="7"/>
        <end position="249"/>
    </location>
</feature>
<proteinExistence type="predicted"/>
<keyword evidence="5" id="KW-0269">Exonuclease</keyword>